<accession>A0A8X6Y3I5</accession>
<gene>
    <name evidence="1" type="ORF">TNIN_283491</name>
</gene>
<comment type="caution">
    <text evidence="1">The sequence shown here is derived from an EMBL/GenBank/DDBJ whole genome shotgun (WGS) entry which is preliminary data.</text>
</comment>
<dbReference type="AlphaFoldDB" id="A0A8X6Y3I5"/>
<name>A0A8X6Y3I5_9ARAC</name>
<reference evidence="1" key="1">
    <citation type="submission" date="2020-08" db="EMBL/GenBank/DDBJ databases">
        <title>Multicomponent nature underlies the extraordinary mechanical properties of spider dragline silk.</title>
        <authorList>
            <person name="Kono N."/>
            <person name="Nakamura H."/>
            <person name="Mori M."/>
            <person name="Yoshida Y."/>
            <person name="Ohtoshi R."/>
            <person name="Malay A.D."/>
            <person name="Moran D.A.P."/>
            <person name="Tomita M."/>
            <person name="Numata K."/>
            <person name="Arakawa K."/>
        </authorList>
    </citation>
    <scope>NUCLEOTIDE SEQUENCE</scope>
</reference>
<dbReference type="EMBL" id="BMAV01015482">
    <property type="protein sequence ID" value="GFY65003.1"/>
    <property type="molecule type" value="Genomic_DNA"/>
</dbReference>
<dbReference type="Proteomes" id="UP000886998">
    <property type="component" value="Unassembled WGS sequence"/>
</dbReference>
<proteinExistence type="predicted"/>
<keyword evidence="2" id="KW-1185">Reference proteome</keyword>
<organism evidence="1 2">
    <name type="scientific">Trichonephila inaurata madagascariensis</name>
    <dbReference type="NCBI Taxonomy" id="2747483"/>
    <lineage>
        <taxon>Eukaryota</taxon>
        <taxon>Metazoa</taxon>
        <taxon>Ecdysozoa</taxon>
        <taxon>Arthropoda</taxon>
        <taxon>Chelicerata</taxon>
        <taxon>Arachnida</taxon>
        <taxon>Araneae</taxon>
        <taxon>Araneomorphae</taxon>
        <taxon>Entelegynae</taxon>
        <taxon>Araneoidea</taxon>
        <taxon>Nephilidae</taxon>
        <taxon>Trichonephila</taxon>
        <taxon>Trichonephila inaurata</taxon>
    </lineage>
</organism>
<evidence type="ECO:0000313" key="2">
    <source>
        <dbReference type="Proteomes" id="UP000886998"/>
    </source>
</evidence>
<evidence type="ECO:0000313" key="1">
    <source>
        <dbReference type="EMBL" id="GFY65003.1"/>
    </source>
</evidence>
<protein>
    <submittedName>
        <fullName evidence="1">Uncharacterized protein</fullName>
    </submittedName>
</protein>
<sequence>MFVGNVEAVGFQGRDTTLRLSSVCPEVRLVFTWKEVVGGNDAITVSPFIFKAVRAPFTSLDKNSISFVMFPSDSLSA</sequence>